<evidence type="ECO:0000313" key="14">
    <source>
        <dbReference type="Proteomes" id="UP000777002"/>
    </source>
</evidence>
<comment type="caution">
    <text evidence="13">The sequence shown here is derived from an EMBL/GenBank/DDBJ whole genome shotgun (WGS) entry which is preliminary data.</text>
</comment>
<evidence type="ECO:0000256" key="9">
    <source>
        <dbReference type="ARBA" id="ARBA00023167"/>
    </source>
</evidence>
<dbReference type="PIRSF" id="PIRSF000098">
    <property type="entry name" value="Homoser_dehydrog"/>
    <property type="match status" value="1"/>
</dbReference>
<dbReference type="SUPFAM" id="SSF55347">
    <property type="entry name" value="Glyceraldehyde-3-phosphate dehydrogenase-like, C-terminal domain"/>
    <property type="match status" value="1"/>
</dbReference>
<dbReference type="InterPro" id="IPR016204">
    <property type="entry name" value="HDH"/>
</dbReference>
<comment type="pathway">
    <text evidence="2">Amino-acid biosynthesis; L-methionine biosynthesis via de novo pathway; L-homoserine from L-aspartate: step 3/3.</text>
</comment>
<evidence type="ECO:0000256" key="10">
    <source>
        <dbReference type="RuleBase" id="RU004171"/>
    </source>
</evidence>
<keyword evidence="8" id="KW-0560">Oxidoreductase</keyword>
<proteinExistence type="inferred from homology"/>
<comment type="similarity">
    <text evidence="3 10">Belongs to the homoserine dehydrogenase family.</text>
</comment>
<dbReference type="PANTHER" id="PTHR43331:SF1">
    <property type="entry name" value="HOMOSERINE DEHYDROGENASE"/>
    <property type="match status" value="1"/>
</dbReference>
<dbReference type="InterPro" id="IPR005106">
    <property type="entry name" value="Asp/hSer_DH_NAD-bd"/>
</dbReference>
<evidence type="ECO:0000256" key="7">
    <source>
        <dbReference type="ARBA" id="ARBA00022697"/>
    </source>
</evidence>
<evidence type="ECO:0000256" key="3">
    <source>
        <dbReference type="ARBA" id="ARBA00006753"/>
    </source>
</evidence>
<dbReference type="Gene3D" id="3.40.50.720">
    <property type="entry name" value="NAD(P)-binding Rossmann-like Domain"/>
    <property type="match status" value="1"/>
</dbReference>
<accession>A0ABS2GVF8</accession>
<sequence length="424" mass="45958">MSEKIVIGMAGFGTVGKAVYTILQRNKDLIESRCGKPIEIKTVVCRHTERARSQLSSSVTVSDNSLTICQDPEINTVIEVMGGIEPAKTLILKSLEGGKNVVTANKALLATHGEEIFAQAKKFNRSVFFEASVAGGIPIIKALREGLCANRIRKITGILNGTCNFILSSMHQKPISFDEALKEAQKLGYAEADPTFDIEGFDTGHKLTILSALAFGTALQFKPENVCGISSVTQNHIKMANEMGYVVKLLATAEIVDQSVRLSVAPTLIPKDTFLANVNGSMNAVQIESDALGTSLYYGAGAGGEPTASAVLADICDIARKHHCTSCSTEQGQPLTLIDKSILKFEHFIVLDTDTHLCGFKDLVETVFKDESIRIKQISTDQNNLALITEPCHDSSIENALKTLNQRCHQPLSSSRFNVENSRN</sequence>
<dbReference type="PANTHER" id="PTHR43331">
    <property type="entry name" value="HOMOSERINE DEHYDROGENASE"/>
    <property type="match status" value="1"/>
</dbReference>
<reference evidence="13 14" key="1">
    <citation type="journal article" date="2021" name="Sci. Rep.">
        <title>The distribution of antibiotic resistance genes in chicken gut microbiota commensals.</title>
        <authorList>
            <person name="Juricova H."/>
            <person name="Matiasovicova J."/>
            <person name="Kubasova T."/>
            <person name="Cejkova D."/>
            <person name="Rychlik I."/>
        </authorList>
    </citation>
    <scope>NUCLEOTIDE SEQUENCE [LARGE SCALE GENOMIC DNA]</scope>
    <source>
        <strain evidence="13 14">An562</strain>
    </source>
</reference>
<keyword evidence="6" id="KW-0028">Amino-acid biosynthesis</keyword>
<keyword evidence="9" id="KW-0486">Methionine biosynthesis</keyword>
<dbReference type="NCBIfam" id="NF004976">
    <property type="entry name" value="PRK06349.1"/>
    <property type="match status" value="1"/>
</dbReference>
<dbReference type="PROSITE" id="PS01042">
    <property type="entry name" value="HOMOSER_DHGENASE"/>
    <property type="match status" value="1"/>
</dbReference>
<evidence type="ECO:0000256" key="4">
    <source>
        <dbReference type="ARBA" id="ARBA00013213"/>
    </source>
</evidence>
<keyword evidence="14" id="KW-1185">Reference proteome</keyword>
<feature type="domain" description="Aspartate/homoserine dehydrogenase NAD-binding" evidence="12">
    <location>
        <begin position="11"/>
        <end position="130"/>
    </location>
</feature>
<dbReference type="Gene3D" id="3.30.70.260">
    <property type="match status" value="1"/>
</dbReference>
<feature type="domain" description="Homoserine dehydrogenase catalytic" evidence="11">
    <location>
        <begin position="138"/>
        <end position="315"/>
    </location>
</feature>
<protein>
    <recommendedName>
        <fullName evidence="5">Homoserine dehydrogenase</fullName>
        <ecNumber evidence="4">1.1.1.3</ecNumber>
    </recommendedName>
</protein>
<dbReference type="SUPFAM" id="SSF51735">
    <property type="entry name" value="NAD(P)-binding Rossmann-fold domains"/>
    <property type="match status" value="1"/>
</dbReference>
<evidence type="ECO:0000313" key="13">
    <source>
        <dbReference type="EMBL" id="MBM6929206.1"/>
    </source>
</evidence>
<evidence type="ECO:0000256" key="8">
    <source>
        <dbReference type="ARBA" id="ARBA00023002"/>
    </source>
</evidence>
<dbReference type="InterPro" id="IPR019811">
    <property type="entry name" value="HDH_CS"/>
</dbReference>
<evidence type="ECO:0000256" key="5">
    <source>
        <dbReference type="ARBA" id="ARBA00013376"/>
    </source>
</evidence>
<evidence type="ECO:0000259" key="12">
    <source>
        <dbReference type="Pfam" id="PF03447"/>
    </source>
</evidence>
<organism evidence="13 14">
    <name type="scientific">Parasutterella secunda</name>
    <dbReference type="NCBI Taxonomy" id="626947"/>
    <lineage>
        <taxon>Bacteria</taxon>
        <taxon>Pseudomonadati</taxon>
        <taxon>Pseudomonadota</taxon>
        <taxon>Betaproteobacteria</taxon>
        <taxon>Burkholderiales</taxon>
        <taxon>Sutterellaceae</taxon>
        <taxon>Parasutterella</taxon>
    </lineage>
</organism>
<name>A0ABS2GVF8_9BURK</name>
<evidence type="ECO:0000259" key="11">
    <source>
        <dbReference type="Pfam" id="PF00742"/>
    </source>
</evidence>
<dbReference type="Pfam" id="PF03447">
    <property type="entry name" value="NAD_binding_3"/>
    <property type="match status" value="1"/>
</dbReference>
<dbReference type="Gene3D" id="3.30.360.10">
    <property type="entry name" value="Dihydrodipicolinate Reductase, domain 2"/>
    <property type="match status" value="1"/>
</dbReference>
<dbReference type="InterPro" id="IPR036291">
    <property type="entry name" value="NAD(P)-bd_dom_sf"/>
</dbReference>
<dbReference type="EMBL" id="JACJKX010000016">
    <property type="protein sequence ID" value="MBM6929206.1"/>
    <property type="molecule type" value="Genomic_DNA"/>
</dbReference>
<dbReference type="InterPro" id="IPR001342">
    <property type="entry name" value="HDH_cat"/>
</dbReference>
<evidence type="ECO:0000256" key="2">
    <source>
        <dbReference type="ARBA" id="ARBA00005062"/>
    </source>
</evidence>
<dbReference type="Proteomes" id="UP000777002">
    <property type="component" value="Unassembled WGS sequence"/>
</dbReference>
<keyword evidence="7" id="KW-0791">Threonine biosynthesis</keyword>
<evidence type="ECO:0000256" key="1">
    <source>
        <dbReference type="ARBA" id="ARBA00005056"/>
    </source>
</evidence>
<dbReference type="EC" id="1.1.1.3" evidence="4"/>
<dbReference type="Pfam" id="PF00742">
    <property type="entry name" value="Homoserine_dh"/>
    <property type="match status" value="1"/>
</dbReference>
<gene>
    <name evidence="13" type="ORF">H5985_08000</name>
</gene>
<comment type="pathway">
    <text evidence="1">Amino-acid biosynthesis; L-threonine biosynthesis; L-threonine from L-aspartate: step 3/5.</text>
</comment>
<dbReference type="RefSeq" id="WP_205050793.1">
    <property type="nucleotide sequence ID" value="NZ_JACJKX010000016.1"/>
</dbReference>
<evidence type="ECO:0000256" key="6">
    <source>
        <dbReference type="ARBA" id="ARBA00022605"/>
    </source>
</evidence>